<evidence type="ECO:0000313" key="1">
    <source>
        <dbReference type="EMBL" id="QEG21969.1"/>
    </source>
</evidence>
<accession>A0A5B9P6W6</accession>
<proteinExistence type="predicted"/>
<dbReference type="Proteomes" id="UP000322214">
    <property type="component" value="Chromosome"/>
</dbReference>
<evidence type="ECO:0000313" key="3">
    <source>
        <dbReference type="Proteomes" id="UP000322214"/>
    </source>
</evidence>
<organism evidence="2 3">
    <name type="scientific">Mariniblastus fucicola</name>
    <dbReference type="NCBI Taxonomy" id="980251"/>
    <lineage>
        <taxon>Bacteria</taxon>
        <taxon>Pseudomonadati</taxon>
        <taxon>Planctomycetota</taxon>
        <taxon>Planctomycetia</taxon>
        <taxon>Pirellulales</taxon>
        <taxon>Pirellulaceae</taxon>
        <taxon>Mariniblastus</taxon>
    </lineage>
</organism>
<dbReference type="KEGG" id="mff:MFFC18_18300"/>
<name>A0A5B9P6W6_9BACT</name>
<dbReference type="EMBL" id="CP042912">
    <property type="protein sequence ID" value="QEG22018.1"/>
    <property type="molecule type" value="Genomic_DNA"/>
</dbReference>
<reference evidence="2 3" key="1">
    <citation type="submission" date="2019-08" db="EMBL/GenBank/DDBJ databases">
        <title>Deep-cultivation of Planctomycetes and their phenomic and genomic characterization uncovers novel biology.</title>
        <authorList>
            <person name="Wiegand S."/>
            <person name="Jogler M."/>
            <person name="Boedeker C."/>
            <person name="Pinto D."/>
            <person name="Vollmers J."/>
            <person name="Rivas-Marin E."/>
            <person name="Kohn T."/>
            <person name="Peeters S.H."/>
            <person name="Heuer A."/>
            <person name="Rast P."/>
            <person name="Oberbeckmann S."/>
            <person name="Bunk B."/>
            <person name="Jeske O."/>
            <person name="Meyerdierks A."/>
            <person name="Storesund J.E."/>
            <person name="Kallscheuer N."/>
            <person name="Luecker S."/>
            <person name="Lage O.M."/>
            <person name="Pohl T."/>
            <person name="Merkel B.J."/>
            <person name="Hornburger P."/>
            <person name="Mueller R.-W."/>
            <person name="Bruemmer F."/>
            <person name="Labrenz M."/>
            <person name="Spormann A.M."/>
            <person name="Op den Camp H."/>
            <person name="Overmann J."/>
            <person name="Amann R."/>
            <person name="Jetten M.S.M."/>
            <person name="Mascher T."/>
            <person name="Medema M.H."/>
            <person name="Devos D.P."/>
            <person name="Kaster A.-K."/>
            <person name="Ovreas L."/>
            <person name="Rohde M."/>
            <person name="Galperin M.Y."/>
            <person name="Jogler C."/>
        </authorList>
    </citation>
    <scope>NUCLEOTIDE SEQUENCE [LARGE SCALE GENOMIC DNA]</scope>
    <source>
        <strain evidence="2 3">FC18</strain>
    </source>
</reference>
<dbReference type="KEGG" id="mff:MFFC18_18790"/>
<sequence length="92" mass="10862">MVAFDETLHARSRTRPDTFWQFFMLERAPTCILLGLGKTGWQRKPIQRSLRRHAATRYDVHFVVFIVSETQCSTRMNDRRADVQMLGLHLLQ</sequence>
<dbReference type="AlphaFoldDB" id="A0A5B9P6W6"/>
<protein>
    <submittedName>
        <fullName evidence="2">Uncharacterized protein</fullName>
    </submittedName>
</protein>
<evidence type="ECO:0000313" key="2">
    <source>
        <dbReference type="EMBL" id="QEG22018.1"/>
    </source>
</evidence>
<dbReference type="EMBL" id="CP042912">
    <property type="protein sequence ID" value="QEG21969.1"/>
    <property type="molecule type" value="Genomic_DNA"/>
</dbReference>
<keyword evidence="3" id="KW-1185">Reference proteome</keyword>
<gene>
    <name evidence="1" type="ORF">MFFC18_18300</name>
    <name evidence="2" type="ORF">MFFC18_18790</name>
</gene>